<dbReference type="GO" id="GO:0016020">
    <property type="term" value="C:membrane"/>
    <property type="evidence" value="ECO:0007669"/>
    <property type="project" value="UniProtKB-SubCell"/>
</dbReference>
<evidence type="ECO:0000256" key="2">
    <source>
        <dbReference type="ARBA" id="ARBA00022553"/>
    </source>
</evidence>
<dbReference type="EMBL" id="MCGH01000003">
    <property type="protein sequence ID" value="ODM04236.1"/>
    <property type="molecule type" value="Genomic_DNA"/>
</dbReference>
<protein>
    <submittedName>
        <fullName evidence="7">Sensor histidine kinase YehU</fullName>
        <ecNumber evidence="7">2.7.13.3</ecNumber>
    </submittedName>
</protein>
<dbReference type="Pfam" id="PF06580">
    <property type="entry name" value="His_kinase"/>
    <property type="match status" value="1"/>
</dbReference>
<dbReference type="Proteomes" id="UP000094067">
    <property type="component" value="Unassembled WGS sequence"/>
</dbReference>
<evidence type="ECO:0000256" key="4">
    <source>
        <dbReference type="ARBA" id="ARBA00022777"/>
    </source>
</evidence>
<dbReference type="SMART" id="SM00387">
    <property type="entry name" value="HATPase_c"/>
    <property type="match status" value="1"/>
</dbReference>
<evidence type="ECO:0000259" key="6">
    <source>
        <dbReference type="PROSITE" id="PS50885"/>
    </source>
</evidence>
<dbReference type="GO" id="GO:0000155">
    <property type="term" value="F:phosphorelay sensor kinase activity"/>
    <property type="evidence" value="ECO:0007669"/>
    <property type="project" value="InterPro"/>
</dbReference>
<dbReference type="PANTHER" id="PTHR34220:SF7">
    <property type="entry name" value="SENSOR HISTIDINE KINASE YPDA"/>
    <property type="match status" value="1"/>
</dbReference>
<dbReference type="InterPro" id="IPR003594">
    <property type="entry name" value="HATPase_dom"/>
</dbReference>
<dbReference type="RefSeq" id="WP_069154448.1">
    <property type="nucleotide sequence ID" value="NZ_MCGH01000003.1"/>
</dbReference>
<dbReference type="Gene3D" id="6.10.340.10">
    <property type="match status" value="1"/>
</dbReference>
<keyword evidence="4 7" id="KW-0418">Kinase</keyword>
<dbReference type="Gene3D" id="3.30.565.10">
    <property type="entry name" value="Histidine kinase-like ATPase, C-terminal domain"/>
    <property type="match status" value="1"/>
</dbReference>
<feature type="domain" description="HAMP" evidence="6">
    <location>
        <begin position="321"/>
        <end position="374"/>
    </location>
</feature>
<dbReference type="InterPro" id="IPR003660">
    <property type="entry name" value="HAMP_dom"/>
</dbReference>
<organism evidence="7 8">
    <name type="scientific">Eisenbergiella tayi</name>
    <dbReference type="NCBI Taxonomy" id="1432052"/>
    <lineage>
        <taxon>Bacteria</taxon>
        <taxon>Bacillati</taxon>
        <taxon>Bacillota</taxon>
        <taxon>Clostridia</taxon>
        <taxon>Lachnospirales</taxon>
        <taxon>Lachnospiraceae</taxon>
        <taxon>Eisenbergiella</taxon>
    </lineage>
</organism>
<evidence type="ECO:0000256" key="1">
    <source>
        <dbReference type="ARBA" id="ARBA00004370"/>
    </source>
</evidence>
<dbReference type="InterPro" id="IPR036890">
    <property type="entry name" value="HATPase_C_sf"/>
</dbReference>
<keyword evidence="5" id="KW-0472">Membrane</keyword>
<dbReference type="InterPro" id="IPR010559">
    <property type="entry name" value="Sig_transdc_His_kin_internal"/>
</dbReference>
<comment type="caution">
    <text evidence="7">The sequence shown here is derived from an EMBL/GenBank/DDBJ whole genome shotgun (WGS) entry which is preliminary data.</text>
</comment>
<keyword evidence="3 7" id="KW-0808">Transferase</keyword>
<feature type="transmembrane region" description="Helical" evidence="5">
    <location>
        <begin position="21"/>
        <end position="38"/>
    </location>
</feature>
<dbReference type="EC" id="2.7.13.3" evidence="7"/>
<evidence type="ECO:0000256" key="3">
    <source>
        <dbReference type="ARBA" id="ARBA00022679"/>
    </source>
</evidence>
<evidence type="ECO:0000313" key="7">
    <source>
        <dbReference type="EMBL" id="ODM04236.1"/>
    </source>
</evidence>
<keyword evidence="5" id="KW-0812">Transmembrane</keyword>
<dbReference type="SUPFAM" id="SSF55874">
    <property type="entry name" value="ATPase domain of HSP90 chaperone/DNA topoisomerase II/histidine kinase"/>
    <property type="match status" value="1"/>
</dbReference>
<evidence type="ECO:0000313" key="8">
    <source>
        <dbReference type="Proteomes" id="UP000094067"/>
    </source>
</evidence>
<dbReference type="AlphaFoldDB" id="A0A1E3A7N6"/>
<dbReference type="InterPro" id="IPR050640">
    <property type="entry name" value="Bact_2-comp_sensor_kinase"/>
</dbReference>
<dbReference type="PROSITE" id="PS50885">
    <property type="entry name" value="HAMP"/>
    <property type="match status" value="1"/>
</dbReference>
<name>A0A1E3A7N6_9FIRM</name>
<dbReference type="SUPFAM" id="SSF158472">
    <property type="entry name" value="HAMP domain-like"/>
    <property type="match status" value="1"/>
</dbReference>
<keyword evidence="5" id="KW-1133">Transmembrane helix</keyword>
<sequence>MKERSKVRAWRTIKGKMRISYSVIMIIMCGVLFLSYFASRSTIEKNAVESSMAALKVVAEKTDSQISYIINLSDLIYNSSTVNNIIRDMEDSSDLYAWHYNYVQLYRFMQDYYDSLSMNNKDCQIILWNREQEILYYSWAYDEPSKEEIRNDLKGLEGKGTRRYSGLRSSYGNAGKGNYFYFYNMYSGVQKEEEELYVIIGIREQDLQKMMRALTDNGSGIMLMDDKGKKLYQTGEISWMQERETEQEERFHEEAGTFITHALHESWLNLYTTLDAVDWKLVQTIGMKDVLKGFNTWWKISILCILIVAAAVFVVLYLLDKSIFQPVNYLYHDMERLKEGKKELILPDKIGEDEIGNLTRQFYEMVTQIEVLEEQRIRNEKQKRKLEIEALQAQINPHFLYNTINAVKMLLRMGRGEEATAALTALVDILKNTLSNSDSYVTLGQEVKLLQSYIFIQHLRYDAFEFHMDIPEELNECRILKFMIQPFIENSFLHGFEEITRETMITVCAREQEGHLEICISDNGSGMEEAAIQQIRNCRKKERGINGIGIGNVIERIQRNYGEDYYVDIRSRRGTGTRITLVLPLLRSVENEDPDCG</sequence>
<reference evidence="7 8" key="1">
    <citation type="submission" date="2016-07" db="EMBL/GenBank/DDBJ databases">
        <title>Characterization of isolates of Eisenbergiella tayi derived from blood cultures, using whole genome sequencing.</title>
        <authorList>
            <person name="Burdz T."/>
            <person name="Wiebe D."/>
            <person name="Huynh C."/>
            <person name="Bernard K."/>
        </authorList>
    </citation>
    <scope>NUCLEOTIDE SEQUENCE [LARGE SCALE GENOMIC DNA]</scope>
    <source>
        <strain evidence="7 8">NML 110608</strain>
    </source>
</reference>
<accession>A0A1E3A7N6</accession>
<feature type="transmembrane region" description="Helical" evidence="5">
    <location>
        <begin position="297"/>
        <end position="319"/>
    </location>
</feature>
<evidence type="ECO:0000256" key="5">
    <source>
        <dbReference type="SAM" id="Phobius"/>
    </source>
</evidence>
<proteinExistence type="predicted"/>
<keyword evidence="2" id="KW-0597">Phosphoprotein</keyword>
<dbReference type="Pfam" id="PF02518">
    <property type="entry name" value="HATPase_c"/>
    <property type="match status" value="1"/>
</dbReference>
<gene>
    <name evidence="7" type="primary">yehU_26</name>
    <name evidence="7" type="ORF">BEI61_05040</name>
</gene>
<dbReference type="PANTHER" id="PTHR34220">
    <property type="entry name" value="SENSOR HISTIDINE KINASE YPDA"/>
    <property type="match status" value="1"/>
</dbReference>
<comment type="subcellular location">
    <subcellularLocation>
        <location evidence="1">Membrane</location>
    </subcellularLocation>
</comment>